<evidence type="ECO:0000256" key="6">
    <source>
        <dbReference type="ARBA" id="ARBA00022833"/>
    </source>
</evidence>
<evidence type="ECO:0000313" key="11">
    <source>
        <dbReference type="Proteomes" id="UP000515123"/>
    </source>
</evidence>
<keyword evidence="7" id="KW-0539">Nucleus</keyword>
<dbReference type="SUPFAM" id="SSF57850">
    <property type="entry name" value="RING/U-box"/>
    <property type="match status" value="1"/>
</dbReference>
<keyword evidence="6" id="KW-0862">Zinc</keyword>
<keyword evidence="8" id="KW-0131">Cell cycle</keyword>
<reference evidence="11" key="1">
    <citation type="journal article" date="2015" name="Nat. Genet.">
        <title>The pineapple genome and the evolution of CAM photosynthesis.</title>
        <authorList>
            <person name="Ming R."/>
            <person name="VanBuren R."/>
            <person name="Wai C.M."/>
            <person name="Tang H."/>
            <person name="Schatz M.C."/>
            <person name="Bowers J.E."/>
            <person name="Lyons E."/>
            <person name="Wang M.L."/>
            <person name="Chen J."/>
            <person name="Biggers E."/>
            <person name="Zhang J."/>
            <person name="Huang L."/>
            <person name="Zhang L."/>
            <person name="Miao W."/>
            <person name="Zhang J."/>
            <person name="Ye Z."/>
            <person name="Miao C."/>
            <person name="Lin Z."/>
            <person name="Wang H."/>
            <person name="Zhou H."/>
            <person name="Yim W.C."/>
            <person name="Priest H.D."/>
            <person name="Zheng C."/>
            <person name="Woodhouse M."/>
            <person name="Edger P.P."/>
            <person name="Guyot R."/>
            <person name="Guo H.B."/>
            <person name="Guo H."/>
            <person name="Zheng G."/>
            <person name="Singh R."/>
            <person name="Sharma A."/>
            <person name="Min X."/>
            <person name="Zheng Y."/>
            <person name="Lee H."/>
            <person name="Gurtowski J."/>
            <person name="Sedlazeck F.J."/>
            <person name="Harkess A."/>
            <person name="McKain M.R."/>
            <person name="Liao Z."/>
            <person name="Fang J."/>
            <person name="Liu J."/>
            <person name="Zhang X."/>
            <person name="Zhang Q."/>
            <person name="Hu W."/>
            <person name="Qin Y."/>
            <person name="Wang K."/>
            <person name="Chen L.Y."/>
            <person name="Shirley N."/>
            <person name="Lin Y.R."/>
            <person name="Liu L.Y."/>
            <person name="Hernandez A.G."/>
            <person name="Wright C.L."/>
            <person name="Bulone V."/>
            <person name="Tuskan G.A."/>
            <person name="Heath K."/>
            <person name="Zee F."/>
            <person name="Moore P.H."/>
            <person name="Sunkar R."/>
            <person name="Leebens-Mack J.H."/>
            <person name="Mockler T."/>
            <person name="Bennetzen J.L."/>
            <person name="Freeling M."/>
            <person name="Sankoff D."/>
            <person name="Paterson A.H."/>
            <person name="Zhu X."/>
            <person name="Yang X."/>
            <person name="Smith J.A."/>
            <person name="Cushman J.C."/>
            <person name="Paull R.E."/>
            <person name="Yu Q."/>
        </authorList>
    </citation>
    <scope>NUCLEOTIDE SEQUENCE [LARGE SCALE GENOMIC DNA]</scope>
    <source>
        <strain evidence="11">cv. F153</strain>
    </source>
</reference>
<keyword evidence="3" id="KW-0479">Metal-binding</keyword>
<keyword evidence="4 9" id="KW-0863">Zinc-finger</keyword>
<dbReference type="InterPro" id="IPR018957">
    <property type="entry name" value="Znf_C3HC4_RING-type"/>
</dbReference>
<evidence type="ECO:0000256" key="1">
    <source>
        <dbReference type="ARBA" id="ARBA00004123"/>
    </source>
</evidence>
<dbReference type="Pfam" id="PF17979">
    <property type="entry name" value="zf-CRD"/>
    <property type="match status" value="1"/>
</dbReference>
<dbReference type="RefSeq" id="XP_020107647.1">
    <property type="nucleotide sequence ID" value="XM_020252058.1"/>
</dbReference>
<evidence type="ECO:0000256" key="5">
    <source>
        <dbReference type="ARBA" id="ARBA00022786"/>
    </source>
</evidence>
<dbReference type="GO" id="GO:0005634">
    <property type="term" value="C:nucleus"/>
    <property type="evidence" value="ECO:0007669"/>
    <property type="project" value="UniProtKB-SubCell"/>
</dbReference>
<dbReference type="SMART" id="SM00184">
    <property type="entry name" value="RING"/>
    <property type="match status" value="1"/>
</dbReference>
<dbReference type="Pfam" id="PF00097">
    <property type="entry name" value="zf-C3HC4"/>
    <property type="match status" value="1"/>
</dbReference>
<dbReference type="InterPro" id="IPR013083">
    <property type="entry name" value="Znf_RING/FYVE/PHD"/>
</dbReference>
<dbReference type="Gene3D" id="3.30.40.10">
    <property type="entry name" value="Zinc/RING finger domain, C3HC4 (zinc finger)"/>
    <property type="match status" value="1"/>
</dbReference>
<dbReference type="PANTHER" id="PTHR16079">
    <property type="entry name" value="UBIQUITIN LIGASE PROTEIN CHFR"/>
    <property type="match status" value="1"/>
</dbReference>
<dbReference type="InterPro" id="IPR040909">
    <property type="entry name" value="CHFR_Znf-CRD"/>
</dbReference>
<accession>A0A6P5GIN5</accession>
<dbReference type="GO" id="GO:0004842">
    <property type="term" value="F:ubiquitin-protein transferase activity"/>
    <property type="evidence" value="ECO:0007669"/>
    <property type="project" value="TreeGrafter"/>
</dbReference>
<name>A0A6P5GIN5_ANACO</name>
<keyword evidence="5" id="KW-0833">Ubl conjugation pathway</keyword>
<keyword evidence="11" id="KW-1185">Reference proteome</keyword>
<comment type="subcellular location">
    <subcellularLocation>
        <location evidence="1">Nucleus</location>
    </subcellularLocation>
</comment>
<keyword evidence="2" id="KW-0808">Transferase</keyword>
<feature type="domain" description="RING-type" evidence="10">
    <location>
        <begin position="132"/>
        <end position="181"/>
    </location>
</feature>
<evidence type="ECO:0000313" key="12">
    <source>
        <dbReference type="RefSeq" id="XP_020107647.1"/>
    </source>
</evidence>
<protein>
    <submittedName>
        <fullName evidence="12">E3 ubiquitin-protein ligase CHFR isoform X1</fullName>
    </submittedName>
</protein>
<evidence type="ECO:0000256" key="4">
    <source>
        <dbReference type="ARBA" id="ARBA00022771"/>
    </source>
</evidence>
<evidence type="ECO:0000256" key="9">
    <source>
        <dbReference type="PROSITE-ProRule" id="PRU00175"/>
    </source>
</evidence>
<evidence type="ECO:0000256" key="7">
    <source>
        <dbReference type="ARBA" id="ARBA00023242"/>
    </source>
</evidence>
<dbReference type="PANTHER" id="PTHR16079:SF4">
    <property type="entry name" value="E3 UBIQUITIN-PROTEIN LIGASE CHFR"/>
    <property type="match status" value="1"/>
</dbReference>
<dbReference type="InterPro" id="IPR001841">
    <property type="entry name" value="Znf_RING"/>
</dbReference>
<dbReference type="GO" id="GO:0008270">
    <property type="term" value="F:zinc ion binding"/>
    <property type="evidence" value="ECO:0007669"/>
    <property type="project" value="UniProtKB-KW"/>
</dbReference>
<dbReference type="PROSITE" id="PS50089">
    <property type="entry name" value="ZF_RING_2"/>
    <property type="match status" value="1"/>
</dbReference>
<evidence type="ECO:0000259" key="10">
    <source>
        <dbReference type="PROSITE" id="PS50089"/>
    </source>
</evidence>
<dbReference type="AlphaFoldDB" id="A0A6P5GIN5"/>
<proteinExistence type="predicted"/>
<evidence type="ECO:0000256" key="2">
    <source>
        <dbReference type="ARBA" id="ARBA00022679"/>
    </source>
</evidence>
<dbReference type="GO" id="GO:0006511">
    <property type="term" value="P:ubiquitin-dependent protein catabolic process"/>
    <property type="evidence" value="ECO:0007669"/>
    <property type="project" value="TreeGrafter"/>
</dbReference>
<dbReference type="Proteomes" id="UP000515123">
    <property type="component" value="Linkage group 17"/>
</dbReference>
<gene>
    <name evidence="12" type="primary">LOC109723616</name>
</gene>
<dbReference type="Gene3D" id="3.30.40.140">
    <property type="match status" value="1"/>
</dbReference>
<dbReference type="OrthoDB" id="1305878at2759"/>
<sequence>MEPGQCSGSKEDDVAWAKLVPADSRYSEVYIRCGDATVCSEVSSSSAEKFTWCEITPSSEKDSATIRNLSSNGIIVDGNIVEEEAVDIKSGTEVISGPDKEGYLCYTFKVIPFEIRNKKNVQIVLDVEHAKCSICLNIWHDVVTVAPCLHNFCNGCFSEWLRRSSTRSRDNVQNVVCPQCRANVHSVGKNHFLRNIEEAILQTHSSLKRSDEEIALLDTYASIKSNLVLGRQKNPSRKRPLSLSSDESNITDLPCPQCGTEFGGFRCSPGTAHLQCQGCGGLMPSRPNNGVPQHCLGCDRAFCAAYWCSQGVDSSEFDLICHRDTFKPISERTISRIPDLVHQNNPYERDITERCIQQTGKTPQAVISEWITKFDNKQIDRSRLQINHGETITSQTHLCYDCYNKLVDYLLYWFRVSLPSNLLPPDAVNRENCWYGYVCRTQHHNVEHARKRNHVCRPTRGNT</sequence>
<dbReference type="InterPro" id="IPR052256">
    <property type="entry name" value="E3_ubiquitin-ligase_CHFR"/>
</dbReference>
<organism evidence="11 12">
    <name type="scientific">Ananas comosus</name>
    <name type="common">Pineapple</name>
    <name type="synonym">Ananas ananas</name>
    <dbReference type="NCBI Taxonomy" id="4615"/>
    <lineage>
        <taxon>Eukaryota</taxon>
        <taxon>Viridiplantae</taxon>
        <taxon>Streptophyta</taxon>
        <taxon>Embryophyta</taxon>
        <taxon>Tracheophyta</taxon>
        <taxon>Spermatophyta</taxon>
        <taxon>Magnoliopsida</taxon>
        <taxon>Liliopsida</taxon>
        <taxon>Poales</taxon>
        <taxon>Bromeliaceae</taxon>
        <taxon>Bromelioideae</taxon>
        <taxon>Ananas</taxon>
    </lineage>
</organism>
<evidence type="ECO:0000256" key="8">
    <source>
        <dbReference type="ARBA" id="ARBA00023306"/>
    </source>
</evidence>
<evidence type="ECO:0000256" key="3">
    <source>
        <dbReference type="ARBA" id="ARBA00022723"/>
    </source>
</evidence>
<dbReference type="GeneID" id="109723616"/>
<reference evidence="12" key="2">
    <citation type="submission" date="2025-08" db="UniProtKB">
        <authorList>
            <consortium name="RefSeq"/>
        </authorList>
    </citation>
    <scope>IDENTIFICATION</scope>
    <source>
        <tissue evidence="12">Leaf</tissue>
    </source>
</reference>
<dbReference type="GO" id="GO:0016567">
    <property type="term" value="P:protein ubiquitination"/>
    <property type="evidence" value="ECO:0007669"/>
    <property type="project" value="TreeGrafter"/>
</dbReference>